<dbReference type="Proteomes" id="UP001189624">
    <property type="component" value="Chromosome 6"/>
</dbReference>
<accession>A0AA86VQD0</accession>
<dbReference type="AlphaFoldDB" id="A0AA86VQD0"/>
<proteinExistence type="predicted"/>
<protein>
    <submittedName>
        <fullName evidence="2">Uncharacterized protein</fullName>
    </submittedName>
</protein>
<evidence type="ECO:0000313" key="3">
    <source>
        <dbReference type="Proteomes" id="UP001189624"/>
    </source>
</evidence>
<evidence type="ECO:0000313" key="2">
    <source>
        <dbReference type="EMBL" id="CAJ1965512.1"/>
    </source>
</evidence>
<gene>
    <name evidence="2" type="ORF">AYBTSS11_LOCUS20880</name>
</gene>
<organism evidence="2 3">
    <name type="scientific">Sphenostylis stenocarpa</name>
    <dbReference type="NCBI Taxonomy" id="92480"/>
    <lineage>
        <taxon>Eukaryota</taxon>
        <taxon>Viridiplantae</taxon>
        <taxon>Streptophyta</taxon>
        <taxon>Embryophyta</taxon>
        <taxon>Tracheophyta</taxon>
        <taxon>Spermatophyta</taxon>
        <taxon>Magnoliopsida</taxon>
        <taxon>eudicotyledons</taxon>
        <taxon>Gunneridae</taxon>
        <taxon>Pentapetalae</taxon>
        <taxon>rosids</taxon>
        <taxon>fabids</taxon>
        <taxon>Fabales</taxon>
        <taxon>Fabaceae</taxon>
        <taxon>Papilionoideae</taxon>
        <taxon>50 kb inversion clade</taxon>
        <taxon>NPAAA clade</taxon>
        <taxon>indigoferoid/millettioid clade</taxon>
        <taxon>Phaseoleae</taxon>
        <taxon>Sphenostylis</taxon>
    </lineage>
</organism>
<feature type="region of interest" description="Disordered" evidence="1">
    <location>
        <begin position="18"/>
        <end position="61"/>
    </location>
</feature>
<evidence type="ECO:0000256" key="1">
    <source>
        <dbReference type="SAM" id="MobiDB-lite"/>
    </source>
</evidence>
<keyword evidence="3" id="KW-1185">Reference proteome</keyword>
<dbReference type="EMBL" id="OY731403">
    <property type="protein sequence ID" value="CAJ1965512.1"/>
    <property type="molecule type" value="Genomic_DNA"/>
</dbReference>
<name>A0AA86VQD0_9FABA</name>
<sequence length="118" mass="12537">MVRPKVYAANRKAFGATRHAASLGAPSQPSRSPDEARPPFGPTETAVSFSPSNETAVSLHRTSRLVLEEKRDRRLVHPDGGLDPEIFPIYRGATLGFLTTPLASGTSSPSTPALPSSL</sequence>
<dbReference type="Gramene" id="rna-AYBTSS11_LOCUS20880">
    <property type="protein sequence ID" value="CAJ1965512.1"/>
    <property type="gene ID" value="gene-AYBTSS11_LOCUS20880"/>
</dbReference>
<reference evidence="2" key="1">
    <citation type="submission" date="2023-10" db="EMBL/GenBank/DDBJ databases">
        <authorList>
            <person name="Domelevo Entfellner J.-B."/>
        </authorList>
    </citation>
    <scope>NUCLEOTIDE SEQUENCE</scope>
</reference>
<feature type="compositionally biased region" description="Polar residues" evidence="1">
    <location>
        <begin position="45"/>
        <end position="56"/>
    </location>
</feature>